<proteinExistence type="predicted"/>
<dbReference type="PANTHER" id="PTHR10900">
    <property type="entry name" value="PERIOSTIN-RELATED"/>
    <property type="match status" value="1"/>
</dbReference>
<dbReference type="PROSITE" id="PS50213">
    <property type="entry name" value="FAS1"/>
    <property type="match status" value="2"/>
</dbReference>
<dbReference type="Gene3D" id="2.30.180.10">
    <property type="entry name" value="FAS1 domain"/>
    <property type="match status" value="2"/>
</dbReference>
<sequence length="385" mass="43859">MSKIFTTTVYLLLLFLSITPPSDGHPGHSYNYNNINYYSQSCIDYPYGMFKEEPCTTLTYFKRVKRRGRWTRVEKTYTQCTAYTCGTVDCDSDIARKYCPQTCGWCTTLSDELNANFTAFASFLDSLWLDYKLQSPMQRTVFAPDDATFTAFLENSTTIVNYTDIDQWRAHMVDLALYHIVHQRLTTDNIIDGMEVCTSQGTNITFTVDNGTVFVNNDSEITTPDIDVRNGVIHSINNVLLPPSALTTTWEYLNQSAIHTTFFDLLDNANFTFLDMDGPFTIFAPTNDAFNCSTIDFNALTANQTKDLLNHHIIPGNHLSYELFNAYEKETLTERISLKFYARYYKLYIKNGPYKSKVKRGNILTSTGIIHVVDAVLRIPGLPSV</sequence>
<name>A0A7S4QS90_9STRA</name>
<protein>
    <recommendedName>
        <fullName evidence="2">FAS1 domain-containing protein</fullName>
    </recommendedName>
</protein>
<gene>
    <name evidence="3" type="ORF">DBRI00130_LOCUS7126</name>
</gene>
<dbReference type="InterPro" id="IPR036378">
    <property type="entry name" value="FAS1_dom_sf"/>
</dbReference>
<feature type="chain" id="PRO_5031344541" description="FAS1 domain-containing protein" evidence="1">
    <location>
        <begin position="25"/>
        <end position="385"/>
    </location>
</feature>
<evidence type="ECO:0000256" key="1">
    <source>
        <dbReference type="SAM" id="SignalP"/>
    </source>
</evidence>
<reference evidence="3" key="1">
    <citation type="submission" date="2021-01" db="EMBL/GenBank/DDBJ databases">
        <authorList>
            <person name="Corre E."/>
            <person name="Pelletier E."/>
            <person name="Niang G."/>
            <person name="Scheremetjew M."/>
            <person name="Finn R."/>
            <person name="Kale V."/>
            <person name="Holt S."/>
            <person name="Cochrane G."/>
            <person name="Meng A."/>
            <person name="Brown T."/>
            <person name="Cohen L."/>
        </authorList>
    </citation>
    <scope>NUCLEOTIDE SEQUENCE</scope>
    <source>
        <strain evidence="3">GSO104</strain>
    </source>
</reference>
<dbReference type="PANTHER" id="PTHR10900:SF77">
    <property type="entry name" value="FI19380P1"/>
    <property type="match status" value="1"/>
</dbReference>
<dbReference type="EMBL" id="HBNS01008814">
    <property type="protein sequence ID" value="CAE4592341.1"/>
    <property type="molecule type" value="Transcribed_RNA"/>
</dbReference>
<feature type="domain" description="FAS1" evidence="2">
    <location>
        <begin position="104"/>
        <end position="240"/>
    </location>
</feature>
<organism evidence="3">
    <name type="scientific">Ditylum brightwellii</name>
    <dbReference type="NCBI Taxonomy" id="49249"/>
    <lineage>
        <taxon>Eukaryota</taxon>
        <taxon>Sar</taxon>
        <taxon>Stramenopiles</taxon>
        <taxon>Ochrophyta</taxon>
        <taxon>Bacillariophyta</taxon>
        <taxon>Mediophyceae</taxon>
        <taxon>Lithodesmiophycidae</taxon>
        <taxon>Lithodesmiales</taxon>
        <taxon>Lithodesmiaceae</taxon>
        <taxon>Ditylum</taxon>
    </lineage>
</organism>
<dbReference type="SMART" id="SM00554">
    <property type="entry name" value="FAS1"/>
    <property type="match status" value="2"/>
</dbReference>
<dbReference type="InterPro" id="IPR000782">
    <property type="entry name" value="FAS1_domain"/>
</dbReference>
<evidence type="ECO:0000259" key="2">
    <source>
        <dbReference type="PROSITE" id="PS50213"/>
    </source>
</evidence>
<feature type="domain" description="FAS1" evidence="2">
    <location>
        <begin position="233"/>
        <end position="377"/>
    </location>
</feature>
<dbReference type="InterPro" id="IPR050904">
    <property type="entry name" value="Adhesion/Biosynth-related"/>
</dbReference>
<evidence type="ECO:0000313" key="3">
    <source>
        <dbReference type="EMBL" id="CAE4592341.1"/>
    </source>
</evidence>
<accession>A0A7S4QS90</accession>
<feature type="signal peptide" evidence="1">
    <location>
        <begin position="1"/>
        <end position="24"/>
    </location>
</feature>
<dbReference type="SUPFAM" id="SSF82153">
    <property type="entry name" value="FAS1 domain"/>
    <property type="match status" value="2"/>
</dbReference>
<keyword evidence="1" id="KW-0732">Signal</keyword>
<dbReference type="Pfam" id="PF02469">
    <property type="entry name" value="Fasciclin"/>
    <property type="match status" value="2"/>
</dbReference>
<dbReference type="AlphaFoldDB" id="A0A7S4QS90"/>